<keyword evidence="6 9" id="KW-1133">Transmembrane helix</keyword>
<dbReference type="GO" id="GO:0005886">
    <property type="term" value="C:plasma membrane"/>
    <property type="evidence" value="ECO:0007669"/>
    <property type="project" value="UniProtKB-SubCell"/>
</dbReference>
<evidence type="ECO:0000256" key="6">
    <source>
        <dbReference type="ARBA" id="ARBA00022989"/>
    </source>
</evidence>
<feature type="compositionally biased region" description="Polar residues" evidence="8">
    <location>
        <begin position="709"/>
        <end position="727"/>
    </location>
</feature>
<feature type="transmembrane region" description="Helical" evidence="9">
    <location>
        <begin position="304"/>
        <end position="337"/>
    </location>
</feature>
<dbReference type="GO" id="GO:0009103">
    <property type="term" value="P:lipopolysaccharide biosynthetic process"/>
    <property type="evidence" value="ECO:0007669"/>
    <property type="project" value="UniProtKB-ARBA"/>
</dbReference>
<feature type="transmembrane region" description="Helical" evidence="9">
    <location>
        <begin position="241"/>
        <end position="259"/>
    </location>
</feature>
<evidence type="ECO:0000256" key="4">
    <source>
        <dbReference type="ARBA" id="ARBA00022679"/>
    </source>
</evidence>
<evidence type="ECO:0008006" key="12">
    <source>
        <dbReference type="Google" id="ProtNLM"/>
    </source>
</evidence>
<keyword evidence="11" id="KW-1185">Reference proteome</keyword>
<feature type="transmembrane region" description="Helical" evidence="9">
    <location>
        <begin position="138"/>
        <end position="155"/>
    </location>
</feature>
<evidence type="ECO:0000256" key="7">
    <source>
        <dbReference type="ARBA" id="ARBA00023136"/>
    </source>
</evidence>
<accession>A0A518GLL9</accession>
<feature type="transmembrane region" description="Helical" evidence="9">
    <location>
        <begin position="380"/>
        <end position="399"/>
    </location>
</feature>
<keyword evidence="4" id="KW-0808">Transferase</keyword>
<feature type="region of interest" description="Disordered" evidence="8">
    <location>
        <begin position="697"/>
        <end position="727"/>
    </location>
</feature>
<evidence type="ECO:0000313" key="10">
    <source>
        <dbReference type="EMBL" id="QDV29444.1"/>
    </source>
</evidence>
<keyword evidence="2" id="KW-1003">Cell membrane</keyword>
<evidence type="ECO:0000256" key="9">
    <source>
        <dbReference type="SAM" id="Phobius"/>
    </source>
</evidence>
<dbReference type="InterPro" id="IPR050297">
    <property type="entry name" value="LipidA_mod_glycosyltrf_83"/>
</dbReference>
<comment type="subcellular location">
    <subcellularLocation>
        <location evidence="1">Cell membrane</location>
        <topology evidence="1">Multi-pass membrane protein</topology>
    </subcellularLocation>
</comment>
<proteinExistence type="predicted"/>
<name>A0A518GLL9_9PLAN</name>
<dbReference type="Proteomes" id="UP000315349">
    <property type="component" value="Chromosome"/>
</dbReference>
<reference evidence="10 11" key="1">
    <citation type="submission" date="2019-02" db="EMBL/GenBank/DDBJ databases">
        <title>Deep-cultivation of Planctomycetes and their phenomic and genomic characterization uncovers novel biology.</title>
        <authorList>
            <person name="Wiegand S."/>
            <person name="Jogler M."/>
            <person name="Boedeker C."/>
            <person name="Pinto D."/>
            <person name="Vollmers J."/>
            <person name="Rivas-Marin E."/>
            <person name="Kohn T."/>
            <person name="Peeters S.H."/>
            <person name="Heuer A."/>
            <person name="Rast P."/>
            <person name="Oberbeckmann S."/>
            <person name="Bunk B."/>
            <person name="Jeske O."/>
            <person name="Meyerdierks A."/>
            <person name="Storesund J.E."/>
            <person name="Kallscheuer N."/>
            <person name="Luecker S."/>
            <person name="Lage O.M."/>
            <person name="Pohl T."/>
            <person name="Merkel B.J."/>
            <person name="Hornburger P."/>
            <person name="Mueller R.-W."/>
            <person name="Bruemmer F."/>
            <person name="Labrenz M."/>
            <person name="Spormann A.M."/>
            <person name="Op den Camp H."/>
            <person name="Overmann J."/>
            <person name="Amann R."/>
            <person name="Jetten M.S.M."/>
            <person name="Mascher T."/>
            <person name="Medema M.H."/>
            <person name="Devos D.P."/>
            <person name="Kaster A.-K."/>
            <person name="Ovreas L."/>
            <person name="Rohde M."/>
            <person name="Galperin M.Y."/>
            <person name="Jogler C."/>
        </authorList>
    </citation>
    <scope>NUCLEOTIDE SEQUENCE [LARGE SCALE GENOMIC DNA]</scope>
    <source>
        <strain evidence="10 11">Spb1</strain>
    </source>
</reference>
<dbReference type="KEGG" id="peh:Spb1_13490"/>
<sequence>MAGFAFSQLLKFLKTSISFRRIPVGYVVENLRFPSMNPECQIVIAKDILNSRGGFPVLHPENTGNQGMVGIVSSIREQDAPRKSQDAPRKRLCRPLETNIAIAPTADRLERAFRPQPVVSRHQHPLIKRLVQLTRQPLAYWIWATVLIGISLRFLRYAMVRPLWCDEAYLATSILSRDFKTLFTPLEYGQIAPSGFLLGTWLNVATWGASEVSLRTPAIIMGMAALAFFPWAVRPLARREVCWVATVLLAVSIFPVRLASELKPYSIDLCLSVLLLGCAARSLADSSAKRTLIHRQNKGNHAWFWFGLFLILCVVTPWISFPGVFVAGGMIVGRFFWQLSPPLPRLPAGLLLQIPVNDRSTITRILPFRFESRSLRLQRALIGGFLVGIPLVLSTFFMWNRFGKSAYEHGNQVMNLKVFWQDAMPRSFSAQEILRWLAEAHTGSMVAYPVGAEHGGSAATTIFLVLGIVLLAFRQRQILLLLVSPFLLTALAAALHKYPYGGSARIAQHLAPMICLLVAWGVIALFPRKTITGRRLCRLLVAVIGLGFVVGQGIYFIQKPAKDPNDTSMRETLASIYLQTPITQSIRCAADDHHVAYAEHQLCSEQGAKFRANRLLEEANRKQQLNSVVPTSEKVLFFSHQPIHELSPEIQLELAQAFPSTVYTPSRTYPLVHSNRDGRHAGYLFTFERALSELQPPAVDHPLPESHPSPGQDNLDFVSNSHFPRLP</sequence>
<dbReference type="GO" id="GO:0016763">
    <property type="term" value="F:pentosyltransferase activity"/>
    <property type="evidence" value="ECO:0007669"/>
    <property type="project" value="TreeGrafter"/>
</dbReference>
<feature type="transmembrane region" description="Helical" evidence="9">
    <location>
        <begin position="510"/>
        <end position="527"/>
    </location>
</feature>
<dbReference type="EMBL" id="CP036299">
    <property type="protein sequence ID" value="QDV29444.1"/>
    <property type="molecule type" value="Genomic_DNA"/>
</dbReference>
<gene>
    <name evidence="10" type="ORF">Spb1_13490</name>
</gene>
<dbReference type="PANTHER" id="PTHR33908:SF3">
    <property type="entry name" value="UNDECAPRENYL PHOSPHATE-ALPHA-4-AMINO-4-DEOXY-L-ARABINOSE ARABINOSYL TRANSFERASE"/>
    <property type="match status" value="1"/>
</dbReference>
<keyword evidence="7 9" id="KW-0472">Membrane</keyword>
<feature type="transmembrane region" description="Helical" evidence="9">
    <location>
        <begin position="539"/>
        <end position="557"/>
    </location>
</feature>
<evidence type="ECO:0000256" key="1">
    <source>
        <dbReference type="ARBA" id="ARBA00004651"/>
    </source>
</evidence>
<keyword evidence="5 9" id="KW-0812">Transmembrane</keyword>
<evidence type="ECO:0000256" key="8">
    <source>
        <dbReference type="SAM" id="MobiDB-lite"/>
    </source>
</evidence>
<protein>
    <recommendedName>
        <fullName evidence="12">Glycosyltransferase RgtA/B/C/D-like domain-containing protein</fullName>
    </recommendedName>
</protein>
<keyword evidence="3" id="KW-0328">Glycosyltransferase</keyword>
<organism evidence="10 11">
    <name type="scientific">Planctopirus ephydatiae</name>
    <dbReference type="NCBI Taxonomy" id="2528019"/>
    <lineage>
        <taxon>Bacteria</taxon>
        <taxon>Pseudomonadati</taxon>
        <taxon>Planctomycetota</taxon>
        <taxon>Planctomycetia</taxon>
        <taxon>Planctomycetales</taxon>
        <taxon>Planctomycetaceae</taxon>
        <taxon>Planctopirus</taxon>
    </lineage>
</organism>
<evidence type="ECO:0000256" key="2">
    <source>
        <dbReference type="ARBA" id="ARBA00022475"/>
    </source>
</evidence>
<dbReference type="AlphaFoldDB" id="A0A518GLL9"/>
<evidence type="ECO:0000256" key="3">
    <source>
        <dbReference type="ARBA" id="ARBA00022676"/>
    </source>
</evidence>
<feature type="transmembrane region" description="Helical" evidence="9">
    <location>
        <begin position="212"/>
        <end position="229"/>
    </location>
</feature>
<dbReference type="PANTHER" id="PTHR33908">
    <property type="entry name" value="MANNOSYLTRANSFERASE YKCB-RELATED"/>
    <property type="match status" value="1"/>
</dbReference>
<feature type="transmembrane region" description="Helical" evidence="9">
    <location>
        <begin position="478"/>
        <end position="498"/>
    </location>
</feature>
<evidence type="ECO:0000256" key="5">
    <source>
        <dbReference type="ARBA" id="ARBA00022692"/>
    </source>
</evidence>
<feature type="transmembrane region" description="Helical" evidence="9">
    <location>
        <begin position="456"/>
        <end position="473"/>
    </location>
</feature>
<evidence type="ECO:0000313" key="11">
    <source>
        <dbReference type="Proteomes" id="UP000315349"/>
    </source>
</evidence>
<dbReference type="GO" id="GO:0010041">
    <property type="term" value="P:response to iron(III) ion"/>
    <property type="evidence" value="ECO:0007669"/>
    <property type="project" value="TreeGrafter"/>
</dbReference>